<comment type="caution">
    <text evidence="1">The sequence shown here is derived from an EMBL/GenBank/DDBJ whole genome shotgun (WGS) entry which is preliminary data.</text>
</comment>
<protein>
    <submittedName>
        <fullName evidence="1">Uncharacterized protein</fullName>
    </submittedName>
</protein>
<dbReference type="OMA" id="FDFHQIA"/>
<accession>A0A261AJX1</accession>
<sequence length="106" mass="12729">MGFPRTKWKILRIIYLFIFLYVIYKTLIFIHVLYLNHQLGAPLDFSEMMSEKDPKKILNDFIKFKNNYIPFDFHQIAIQNEKMIQLHRKEFIRHSIGSQIIIAGGK</sequence>
<organism evidence="1 2">
    <name type="scientific">Caenorhabditis remanei</name>
    <name type="common">Caenorhabditis vulgaris</name>
    <dbReference type="NCBI Taxonomy" id="31234"/>
    <lineage>
        <taxon>Eukaryota</taxon>
        <taxon>Metazoa</taxon>
        <taxon>Ecdysozoa</taxon>
        <taxon>Nematoda</taxon>
        <taxon>Chromadorea</taxon>
        <taxon>Rhabditida</taxon>
        <taxon>Rhabditina</taxon>
        <taxon>Rhabditomorpha</taxon>
        <taxon>Rhabditoidea</taxon>
        <taxon>Rhabditidae</taxon>
        <taxon>Peloderinae</taxon>
        <taxon>Caenorhabditis</taxon>
    </lineage>
</organism>
<gene>
    <name evidence="1" type="ORF">FL82_04621</name>
</gene>
<dbReference type="HOGENOM" id="CLU_2239014_0_0_1"/>
<dbReference type="Proteomes" id="UP000216624">
    <property type="component" value="Unassembled WGS sequence"/>
</dbReference>
<evidence type="ECO:0000313" key="1">
    <source>
        <dbReference type="EMBL" id="OZF98077.1"/>
    </source>
</evidence>
<keyword evidence="2" id="KW-1185">Reference proteome</keyword>
<feature type="non-terminal residue" evidence="1">
    <location>
        <position position="106"/>
    </location>
</feature>
<dbReference type="eggNOG" id="ENOG502TISW">
    <property type="taxonomic scope" value="Eukaryota"/>
</dbReference>
<reference evidence="1" key="1">
    <citation type="submission" date="2017-08" db="EMBL/GenBank/DDBJ databases">
        <authorList>
            <person name="de Groot N.N."/>
        </authorList>
    </citation>
    <scope>NUCLEOTIDE SEQUENCE [LARGE SCALE GENOMIC DNA]</scope>
    <source>
        <strain evidence="1">PX439</strain>
    </source>
</reference>
<proteinExistence type="predicted"/>
<evidence type="ECO:0000313" key="2">
    <source>
        <dbReference type="Proteomes" id="UP000216624"/>
    </source>
</evidence>
<feature type="non-terminal residue" evidence="1">
    <location>
        <position position="1"/>
    </location>
</feature>
<dbReference type="OrthoDB" id="5850163at2759"/>
<name>A0A261AJX1_CAERE</name>
<dbReference type="EMBL" id="NMWX01000006">
    <property type="protein sequence ID" value="OZF98077.1"/>
    <property type="molecule type" value="Genomic_DNA"/>
</dbReference>